<evidence type="ECO:0000256" key="25">
    <source>
        <dbReference type="SAM" id="MobiDB-lite"/>
    </source>
</evidence>
<dbReference type="GO" id="GO:0005694">
    <property type="term" value="C:chromosome"/>
    <property type="evidence" value="ECO:0007669"/>
    <property type="project" value="UniProtKB-SubCell"/>
</dbReference>
<keyword evidence="8 26" id="KW-0812">Transmembrane</keyword>
<dbReference type="GO" id="GO:0000012">
    <property type="term" value="P:single strand break repair"/>
    <property type="evidence" value="ECO:0007669"/>
    <property type="project" value="InterPro"/>
</dbReference>
<feature type="compositionally biased region" description="Polar residues" evidence="25">
    <location>
        <begin position="309"/>
        <end position="322"/>
    </location>
</feature>
<evidence type="ECO:0000256" key="18">
    <source>
        <dbReference type="ARBA" id="ARBA00023204"/>
    </source>
</evidence>
<comment type="caution">
    <text evidence="29">The sequence shown here is derived from an EMBL/GenBank/DDBJ whole genome shotgun (WGS) entry which is preliminary data.</text>
</comment>
<dbReference type="InterPro" id="IPR017452">
    <property type="entry name" value="GPCR_Rhodpsn_7TM"/>
</dbReference>
<keyword evidence="5" id="KW-1003">Cell membrane</keyword>
<feature type="compositionally biased region" description="Acidic residues" evidence="25">
    <location>
        <begin position="419"/>
        <end position="432"/>
    </location>
</feature>
<feature type="compositionally biased region" description="Low complexity" evidence="25">
    <location>
        <begin position="178"/>
        <end position="189"/>
    </location>
</feature>
<keyword evidence="11" id="KW-0832">Ubl conjugation</keyword>
<feature type="transmembrane region" description="Helical" evidence="26">
    <location>
        <begin position="895"/>
        <end position="922"/>
    </location>
</feature>
<name>A0AAV6PNZ8_SOLSE</name>
<dbReference type="FunFam" id="3.40.50.10190:FF:000012">
    <property type="entry name" value="X-ray repair cross complementing 1"/>
    <property type="match status" value="1"/>
</dbReference>
<feature type="region of interest" description="Disordered" evidence="25">
    <location>
        <begin position="931"/>
        <end position="954"/>
    </location>
</feature>
<evidence type="ECO:0000256" key="8">
    <source>
        <dbReference type="ARBA" id="ARBA00022692"/>
    </source>
</evidence>
<dbReference type="GO" id="GO:0003684">
    <property type="term" value="F:damaged DNA binding"/>
    <property type="evidence" value="ECO:0007669"/>
    <property type="project" value="InterPro"/>
</dbReference>
<keyword evidence="9" id="KW-0677">Repeat</keyword>
<feature type="transmembrane region" description="Helical" evidence="26">
    <location>
        <begin position="855"/>
        <end position="875"/>
    </location>
</feature>
<feature type="compositionally biased region" description="Polar residues" evidence="25">
    <location>
        <begin position="197"/>
        <end position="211"/>
    </location>
</feature>
<feature type="region of interest" description="Disordered" evidence="25">
    <location>
        <begin position="635"/>
        <end position="666"/>
    </location>
</feature>
<keyword evidence="13" id="KW-0297">G-protein coupled receptor</keyword>
<dbReference type="PROSITE" id="PS50172">
    <property type="entry name" value="BRCT"/>
    <property type="match status" value="2"/>
</dbReference>
<keyword evidence="14 26" id="KW-0472">Membrane</keyword>
<feature type="transmembrane region" description="Helical" evidence="26">
    <location>
        <begin position="1090"/>
        <end position="1111"/>
    </location>
</feature>
<keyword evidence="15" id="KW-1015">Disulfide bond</keyword>
<dbReference type="InterPro" id="IPR002706">
    <property type="entry name" value="Xrcc1_N"/>
</dbReference>
<evidence type="ECO:0000256" key="13">
    <source>
        <dbReference type="ARBA" id="ARBA00023040"/>
    </source>
</evidence>
<comment type="function">
    <text evidence="21">Scaffold protein involved in DNA single-strand break repair by mediating the assembly of DNA break repair protein complexes. Negatively regulates ADP-ribosyltransferase activity of PARP1 during base-excision repair in order to prevent excessive PARP1 activity. Recognizes and binds poly-ADP-ribose chains: specifically binds auto-poly-ADP-ribosylated PARP1, limiting its activity.</text>
</comment>
<dbReference type="CDD" id="cd17725">
    <property type="entry name" value="BRCT_XRCC1_rpt1"/>
    <property type="match status" value="1"/>
</dbReference>
<dbReference type="InterPro" id="IPR000276">
    <property type="entry name" value="GPCR_Rhodpsn"/>
</dbReference>
<dbReference type="Pfam" id="PF01834">
    <property type="entry name" value="XRCC1_N"/>
    <property type="match status" value="1"/>
</dbReference>
<evidence type="ECO:0000256" key="12">
    <source>
        <dbReference type="ARBA" id="ARBA00022989"/>
    </source>
</evidence>
<keyword evidence="7" id="KW-0597">Phosphoprotein</keyword>
<comment type="subunit">
    <text evidence="22">Homodimer. Interacts with polynucleotide kinase (PNK), DNA polymerase-beta (POLB) and DNA ligase III (LIG3). Interacts with APTX and APLF. Interacts with APEX1; the interaction is induced by SIRT1 and increases with the acetylated form of APEX1. Interacts with (poly-ADP-ribosylated) PARP1.</text>
</comment>
<feature type="domain" description="G-protein coupled receptors family 1 profile" evidence="28">
    <location>
        <begin position="754"/>
        <end position="1143"/>
    </location>
</feature>
<dbReference type="Pfam" id="PF00001">
    <property type="entry name" value="7tm_1"/>
    <property type="match status" value="1"/>
</dbReference>
<keyword evidence="10" id="KW-0227">DNA damage</keyword>
<evidence type="ECO:0000256" key="2">
    <source>
        <dbReference type="ARBA" id="ARBA00004286"/>
    </source>
</evidence>
<keyword evidence="4" id="KW-0158">Chromosome</keyword>
<evidence type="ECO:0000256" key="19">
    <source>
        <dbReference type="ARBA" id="ARBA00023224"/>
    </source>
</evidence>
<feature type="compositionally biased region" description="Basic and acidic residues" evidence="25">
    <location>
        <begin position="938"/>
        <end position="952"/>
    </location>
</feature>
<dbReference type="GO" id="GO:0006303">
    <property type="term" value="P:double-strand break repair via nonhomologous end joining"/>
    <property type="evidence" value="ECO:0007669"/>
    <property type="project" value="InterPro"/>
</dbReference>
<evidence type="ECO:0000256" key="17">
    <source>
        <dbReference type="ARBA" id="ARBA00023180"/>
    </source>
</evidence>
<feature type="transmembrane region" description="Helical" evidence="26">
    <location>
        <begin position="739"/>
        <end position="762"/>
    </location>
</feature>
<evidence type="ECO:0000256" key="1">
    <source>
        <dbReference type="ARBA" id="ARBA00004123"/>
    </source>
</evidence>
<feature type="compositionally biased region" description="Low complexity" evidence="25">
    <location>
        <begin position="283"/>
        <end position="300"/>
    </location>
</feature>
<evidence type="ECO:0000256" key="24">
    <source>
        <dbReference type="ARBA" id="ARBA00079580"/>
    </source>
</evidence>
<evidence type="ECO:0000259" key="27">
    <source>
        <dbReference type="PROSITE" id="PS50172"/>
    </source>
</evidence>
<evidence type="ECO:0000256" key="5">
    <source>
        <dbReference type="ARBA" id="ARBA00022475"/>
    </source>
</evidence>
<evidence type="ECO:0000256" key="9">
    <source>
        <dbReference type="ARBA" id="ARBA00022737"/>
    </source>
</evidence>
<dbReference type="Pfam" id="PF00533">
    <property type="entry name" value="BRCT"/>
    <property type="match status" value="1"/>
</dbReference>
<feature type="compositionally biased region" description="Polar residues" evidence="25">
    <location>
        <begin position="435"/>
        <end position="447"/>
    </location>
</feature>
<keyword evidence="12 26" id="KW-1133">Transmembrane helix</keyword>
<feature type="region of interest" description="Disordered" evidence="25">
    <location>
        <begin position="411"/>
        <end position="529"/>
    </location>
</feature>
<evidence type="ECO:0000256" key="22">
    <source>
        <dbReference type="ARBA" id="ARBA00064453"/>
    </source>
</evidence>
<protein>
    <recommendedName>
        <fullName evidence="23">DNA repair protein XRCC1</fullName>
    </recommendedName>
    <alternativeName>
        <fullName evidence="24">X-ray repair cross-complementing protein 1</fullName>
    </alternativeName>
</protein>
<keyword evidence="20" id="KW-0539">Nucleus</keyword>
<evidence type="ECO:0000256" key="23">
    <source>
        <dbReference type="ARBA" id="ARBA00068212"/>
    </source>
</evidence>
<feature type="compositionally biased region" description="Low complexity" evidence="25">
    <location>
        <begin position="220"/>
        <end position="239"/>
    </location>
</feature>
<dbReference type="PANTHER" id="PTHR11370:SF5">
    <property type="entry name" value="DNA REPAIR PROTEIN XRCC1"/>
    <property type="match status" value="1"/>
</dbReference>
<feature type="region of interest" description="Disordered" evidence="25">
    <location>
        <begin position="173"/>
        <end position="322"/>
    </location>
</feature>
<reference evidence="29 30" key="1">
    <citation type="journal article" date="2021" name="Sci. Rep.">
        <title>Chromosome anchoring in Senegalese sole (Solea senegalensis) reveals sex-associated markers and genome rearrangements in flatfish.</title>
        <authorList>
            <person name="Guerrero-Cozar I."/>
            <person name="Gomez-Garrido J."/>
            <person name="Berbel C."/>
            <person name="Martinez-Blanch J.F."/>
            <person name="Alioto T."/>
            <person name="Claros M.G."/>
            <person name="Gagnaire P.A."/>
            <person name="Manchado M."/>
        </authorList>
    </citation>
    <scope>NUCLEOTIDE SEQUENCE [LARGE SCALE GENOMIC DNA]</scope>
    <source>
        <strain evidence="29">Sse05_10M</strain>
    </source>
</reference>
<dbReference type="GO" id="GO:0004930">
    <property type="term" value="F:G protein-coupled receptor activity"/>
    <property type="evidence" value="ECO:0007669"/>
    <property type="project" value="UniProtKB-KW"/>
</dbReference>
<dbReference type="Pfam" id="PF16589">
    <property type="entry name" value="BRCT_2"/>
    <property type="match status" value="1"/>
</dbReference>
<evidence type="ECO:0000256" key="4">
    <source>
        <dbReference type="ARBA" id="ARBA00022454"/>
    </source>
</evidence>
<dbReference type="EMBL" id="JAGKHQ010000269">
    <property type="protein sequence ID" value="KAG7470378.1"/>
    <property type="molecule type" value="Genomic_DNA"/>
</dbReference>
<dbReference type="AlphaFoldDB" id="A0AAV6PNZ8"/>
<evidence type="ECO:0000256" key="16">
    <source>
        <dbReference type="ARBA" id="ARBA00023170"/>
    </source>
</evidence>
<dbReference type="InterPro" id="IPR045080">
    <property type="entry name" value="BRCT_XRCC1_rpt1"/>
</dbReference>
<evidence type="ECO:0000313" key="30">
    <source>
        <dbReference type="Proteomes" id="UP000693946"/>
    </source>
</evidence>
<evidence type="ECO:0000313" key="29">
    <source>
        <dbReference type="EMBL" id="KAG7470378.1"/>
    </source>
</evidence>
<dbReference type="PROSITE" id="PS00237">
    <property type="entry name" value="G_PROTEIN_RECEP_F1_1"/>
    <property type="match status" value="1"/>
</dbReference>
<evidence type="ECO:0000259" key="28">
    <source>
        <dbReference type="PROSITE" id="PS50262"/>
    </source>
</evidence>
<feature type="domain" description="BRCT" evidence="27">
    <location>
        <begin position="324"/>
        <end position="412"/>
    </location>
</feature>
<dbReference type="GO" id="GO:0005886">
    <property type="term" value="C:plasma membrane"/>
    <property type="evidence" value="ECO:0007669"/>
    <property type="project" value="UniProtKB-SubCell"/>
</dbReference>
<evidence type="ECO:0000256" key="26">
    <source>
        <dbReference type="SAM" id="Phobius"/>
    </source>
</evidence>
<evidence type="ECO:0000256" key="21">
    <source>
        <dbReference type="ARBA" id="ARBA00055460"/>
    </source>
</evidence>
<keyword evidence="6" id="KW-1017">Isopeptide bond</keyword>
<dbReference type="FunFam" id="1.20.1070.10:FF:000086">
    <property type="entry name" value="Dopamine D2 receptor 2"/>
    <property type="match status" value="1"/>
</dbReference>
<dbReference type="CDD" id="cd17707">
    <property type="entry name" value="BRCT_XRCC1_rpt2"/>
    <property type="match status" value="1"/>
</dbReference>
<feature type="compositionally biased region" description="Low complexity" evidence="25">
    <location>
        <begin position="635"/>
        <end position="648"/>
    </location>
</feature>
<keyword evidence="18" id="KW-0234">DNA repair</keyword>
<evidence type="ECO:0000256" key="14">
    <source>
        <dbReference type="ARBA" id="ARBA00023136"/>
    </source>
</evidence>
<accession>A0AAV6PNZ8</accession>
<dbReference type="FunFam" id="3.40.50.10190:FF:000008">
    <property type="entry name" value="X-ray repair cross complementing 1"/>
    <property type="match status" value="1"/>
</dbReference>
<evidence type="ECO:0000256" key="15">
    <source>
        <dbReference type="ARBA" id="ARBA00023157"/>
    </source>
</evidence>
<organism evidence="29 30">
    <name type="scientific">Solea senegalensis</name>
    <name type="common">Senegalese sole</name>
    <dbReference type="NCBI Taxonomy" id="28829"/>
    <lineage>
        <taxon>Eukaryota</taxon>
        <taxon>Metazoa</taxon>
        <taxon>Chordata</taxon>
        <taxon>Craniata</taxon>
        <taxon>Vertebrata</taxon>
        <taxon>Euteleostomi</taxon>
        <taxon>Actinopterygii</taxon>
        <taxon>Neopterygii</taxon>
        <taxon>Teleostei</taxon>
        <taxon>Neoteleostei</taxon>
        <taxon>Acanthomorphata</taxon>
        <taxon>Carangaria</taxon>
        <taxon>Pleuronectiformes</taxon>
        <taxon>Pleuronectoidei</taxon>
        <taxon>Soleidae</taxon>
        <taxon>Solea</taxon>
    </lineage>
</organism>
<dbReference type="InterPro" id="IPR001357">
    <property type="entry name" value="BRCT_dom"/>
</dbReference>
<dbReference type="FunFam" id="2.60.120.260:FF:000025">
    <property type="entry name" value="DNA repair protein XRCC1 isoform X1"/>
    <property type="match status" value="1"/>
</dbReference>
<feature type="domain" description="BRCT" evidence="27">
    <location>
        <begin position="530"/>
        <end position="621"/>
    </location>
</feature>
<dbReference type="SMART" id="SM00292">
    <property type="entry name" value="BRCT"/>
    <property type="match status" value="2"/>
</dbReference>
<keyword evidence="17" id="KW-0325">Glycoprotein</keyword>
<dbReference type="Proteomes" id="UP000693946">
    <property type="component" value="Unassembled WGS sequence"/>
</dbReference>
<comment type="subcellular location">
    <subcellularLocation>
        <location evidence="3">Cell membrane</location>
        <topology evidence="3">Multi-pass membrane protein</topology>
    </subcellularLocation>
    <subcellularLocation>
        <location evidence="2">Chromosome</location>
    </subcellularLocation>
    <subcellularLocation>
        <location evidence="1">Nucleus</location>
    </subcellularLocation>
</comment>
<dbReference type="PANTHER" id="PTHR11370">
    <property type="entry name" value="DNA-REPAIR PROTEIN XRCC1"/>
    <property type="match status" value="1"/>
</dbReference>
<keyword evidence="19" id="KW-0807">Transducer</keyword>
<keyword evidence="16" id="KW-0675">Receptor</keyword>
<evidence type="ECO:0000256" key="11">
    <source>
        <dbReference type="ARBA" id="ARBA00022843"/>
    </source>
</evidence>
<evidence type="ECO:0000256" key="3">
    <source>
        <dbReference type="ARBA" id="ARBA00004651"/>
    </source>
</evidence>
<evidence type="ECO:0000256" key="7">
    <source>
        <dbReference type="ARBA" id="ARBA00022553"/>
    </source>
</evidence>
<feature type="region of interest" description="Disordered" evidence="25">
    <location>
        <begin position="1004"/>
        <end position="1023"/>
    </location>
</feature>
<feature type="compositionally biased region" description="Basic and acidic residues" evidence="25">
    <location>
        <begin position="246"/>
        <end position="255"/>
    </location>
</feature>
<evidence type="ECO:0000256" key="20">
    <source>
        <dbReference type="ARBA" id="ARBA00023242"/>
    </source>
</evidence>
<dbReference type="CDD" id="cd15053">
    <property type="entry name" value="7tmA_D2-like_dopamine_R"/>
    <property type="match status" value="1"/>
</dbReference>
<dbReference type="SMART" id="SM01381">
    <property type="entry name" value="7TM_GPCR_Srsx"/>
    <property type="match status" value="1"/>
</dbReference>
<feature type="compositionally biased region" description="Acidic residues" evidence="25">
    <location>
        <begin position="516"/>
        <end position="527"/>
    </location>
</feature>
<feature type="transmembrane region" description="Helical" evidence="26">
    <location>
        <begin position="774"/>
        <end position="793"/>
    </location>
</feature>
<feature type="transmembrane region" description="Helical" evidence="26">
    <location>
        <begin position="813"/>
        <end position="834"/>
    </location>
</feature>
<dbReference type="GO" id="GO:0006284">
    <property type="term" value="P:base-excision repair"/>
    <property type="evidence" value="ECO:0007669"/>
    <property type="project" value="InterPro"/>
</dbReference>
<dbReference type="PROSITE" id="PS50262">
    <property type="entry name" value="G_PROTEIN_RECEP_F1_2"/>
    <property type="match status" value="1"/>
</dbReference>
<feature type="compositionally biased region" description="Acidic residues" evidence="25">
    <location>
        <begin position="465"/>
        <end position="484"/>
    </location>
</feature>
<keyword evidence="30" id="KW-1185">Reference proteome</keyword>
<dbReference type="SUPFAM" id="SSF81321">
    <property type="entry name" value="Family A G protein-coupled receptor-like"/>
    <property type="match status" value="1"/>
</dbReference>
<evidence type="ECO:0000256" key="6">
    <source>
        <dbReference type="ARBA" id="ARBA00022499"/>
    </source>
</evidence>
<gene>
    <name evidence="29" type="ORF">JOB18_029478</name>
</gene>
<sequence>MPEIKIKHVVSCSTEDTTHKADNLLSSDTYRKWKAAKPGEKQTSVILQLEKEEQVHSIDLGNEGSAFVEVLVGNSSSVRDQDYEVLLVTSSFMSPTESRNGTNMNRVRFFGPNQLQKSTSQEKWDRVKIVCSQPYSKNIAYGLAFVKFHSPPDKNDPPPTTSPKLTKLGQFRVKDESPSSGPSLQPGSLFFSRDVTTKPSTSLKVSPQSDKLSYAAAALQSGGTSHSSSQASSSTAATPPQQPAKRKFEFSKERLSTGSPSVKKMSPAGSPEAKAANPRDKPSSSSTSSSSAAKASLAQKSSDKKRESQSTPKQAKSQVTQQVPFKQIMQGVVFVLSGFQNPFRGDLREKAVDMGAKYRPDWTPDSTHLICAFANTPKYSQVKSAGGIIIRKEWVLDCHKRKQKISHKRYLMDGAESSSESEMEVDDGSEEETNTKSLQKSGTQVASPKTPENRKEDDEYAGSTDVEEPGDDDDDDESAVDTEDELQRVEKDNRRKRPAEVNMMKEEDLYLGSTDENTDAEAEEDQPIPELPDFLSGRHFFLYGKFPHNERRLLLRYIAAFDGMIEDYMTEKVQFVVTSEGWHDSFEDALMENGNLNFVKPAWIYAINERQKMLPYQPYTVAYYGVQQQEQQQEQQQQQQQDQQQQQQVERFTGQGPGSSCCAGSANDNVRWSKTMTLYNVSEETSPPSFPLSSVSVTHEPLDPLVSFPTSSSSSSSSSSLTSSNCTSAPMASSPPYNFYAVLLVLLIFCVVFGNVLVCVAVSRERALQTTTNYLIVSLAVSDLLLATLVMPWGVYLEVVGEWRFSLIHCDILLTLDVMMCTASILNLCAISIDRYTAVAMPLLYNTRYSSRRRVAVMIAVVWFLSFAISCPLLFGLNNTASGEGTTCSFGDPAFVVYSSVASFYVPFIVTLLVYVQICVVLRKRARRTVPSRRHSVHTQDRTEAADGHGLGKNECTQPEDVKLCTLILRPAAAAPQRKKVTLVKEAAAVVHPLELEPSQFLPQIEPSLAPPTGPQTSTHTRQTRISLSISVGPSPVLPSTMTRSVLIPRPPALDDGMREREGWKECKGITKERVRGRLSQQKERKATQMLAIVLGVFIICWLPFFLTHVLKAHCTSCCISPSLYSGVTWLGYLNSAVNPIIYTTFNVEFRKAFIKILHC</sequence>
<proteinExistence type="predicted"/>
<evidence type="ECO:0000256" key="10">
    <source>
        <dbReference type="ARBA" id="ARBA00022763"/>
    </source>
</evidence>
<dbReference type="GO" id="GO:0005634">
    <property type="term" value="C:nucleus"/>
    <property type="evidence" value="ECO:0007669"/>
    <property type="project" value="UniProtKB-SubCell"/>
</dbReference>